<keyword evidence="14" id="KW-1185">Reference proteome</keyword>
<reference evidence="11" key="4">
    <citation type="submission" date="2024-05" db="EMBL/GenBank/DDBJ databases">
        <authorList>
            <person name="Sun Q."/>
            <person name="Zhou Y."/>
        </authorList>
    </citation>
    <scope>NUCLEOTIDE SEQUENCE</scope>
    <source>
        <strain evidence="11">CGMCC 4.5581</strain>
    </source>
</reference>
<keyword evidence="6 9" id="KW-0472">Membrane</keyword>
<accession>A0A846LUY7</accession>
<evidence type="ECO:0000259" key="10">
    <source>
        <dbReference type="Pfam" id="PF07885"/>
    </source>
</evidence>
<reference evidence="12 13" key="3">
    <citation type="submission" date="2020-02" db="EMBL/GenBank/DDBJ databases">
        <title>Sequencing the genomes of 1000 actinobacteria strains.</title>
        <authorList>
            <person name="Klenk H.-P."/>
        </authorList>
    </citation>
    <scope>NUCLEOTIDE SEQUENCE [LARGE SCALE GENOMIC DNA]</scope>
    <source>
        <strain evidence="12 13">DSM 45201</strain>
    </source>
</reference>
<feature type="domain" description="Potassium channel" evidence="10">
    <location>
        <begin position="129"/>
        <end position="203"/>
    </location>
</feature>
<dbReference type="PANTHER" id="PTHR11537">
    <property type="entry name" value="VOLTAGE-GATED POTASSIUM CHANNEL"/>
    <property type="match status" value="1"/>
</dbReference>
<evidence type="ECO:0000256" key="4">
    <source>
        <dbReference type="ARBA" id="ARBA00022989"/>
    </source>
</evidence>
<feature type="transmembrane region" description="Helical" evidence="9">
    <location>
        <begin position="117"/>
        <end position="137"/>
    </location>
</feature>
<evidence type="ECO:0000256" key="5">
    <source>
        <dbReference type="ARBA" id="ARBA00023065"/>
    </source>
</evidence>
<evidence type="ECO:0000256" key="7">
    <source>
        <dbReference type="ARBA" id="ARBA00023303"/>
    </source>
</evidence>
<feature type="transmembrane region" description="Helical" evidence="9">
    <location>
        <begin position="179"/>
        <end position="204"/>
    </location>
</feature>
<dbReference type="Gene3D" id="1.10.287.70">
    <property type="match status" value="1"/>
</dbReference>
<evidence type="ECO:0000256" key="1">
    <source>
        <dbReference type="ARBA" id="ARBA00004141"/>
    </source>
</evidence>
<evidence type="ECO:0000256" key="9">
    <source>
        <dbReference type="SAM" id="Phobius"/>
    </source>
</evidence>
<reference evidence="14" key="2">
    <citation type="journal article" date="2019" name="Int. J. Syst. Evol. Microbiol.">
        <title>The Global Catalogue of Microorganisms (GCM) 10K type strain sequencing project: providing services to taxonomists for standard genome sequencing and annotation.</title>
        <authorList>
            <consortium name="The Broad Institute Genomics Platform"/>
            <consortium name="The Broad Institute Genome Sequencing Center for Infectious Disease"/>
            <person name="Wu L."/>
            <person name="Ma J."/>
        </authorList>
    </citation>
    <scope>NUCLEOTIDE SEQUENCE [LARGE SCALE GENOMIC DNA]</scope>
    <source>
        <strain evidence="14">CGMCC 4.5581</strain>
    </source>
</reference>
<feature type="transmembrane region" description="Helical" evidence="9">
    <location>
        <begin position="40"/>
        <end position="67"/>
    </location>
</feature>
<name>A0A846LUY7_9ACTN</name>
<dbReference type="SUPFAM" id="SSF81324">
    <property type="entry name" value="Voltage-gated potassium channels"/>
    <property type="match status" value="1"/>
</dbReference>
<dbReference type="EMBL" id="BMMI01000006">
    <property type="protein sequence ID" value="GGL76183.1"/>
    <property type="molecule type" value="Genomic_DNA"/>
</dbReference>
<dbReference type="InterPro" id="IPR028325">
    <property type="entry name" value="VG_K_chnl"/>
</dbReference>
<protein>
    <submittedName>
        <fullName evidence="11">Ion transporter</fullName>
    </submittedName>
    <submittedName>
        <fullName evidence="12">Voltage-gated potassium channel</fullName>
    </submittedName>
</protein>
<keyword evidence="5" id="KW-0406">Ion transport</keyword>
<gene>
    <name evidence="12" type="ORF">FB380_004702</name>
    <name evidence="11" type="ORF">GCM10011589_35310</name>
</gene>
<feature type="region of interest" description="Disordered" evidence="8">
    <location>
        <begin position="240"/>
        <end position="269"/>
    </location>
</feature>
<dbReference type="Proteomes" id="UP000648663">
    <property type="component" value="Unassembled WGS sequence"/>
</dbReference>
<dbReference type="Gene3D" id="1.20.5.110">
    <property type="match status" value="1"/>
</dbReference>
<dbReference type="PANTHER" id="PTHR11537:SF254">
    <property type="entry name" value="POTASSIUM VOLTAGE-GATED CHANNEL PROTEIN SHAB"/>
    <property type="match status" value="1"/>
</dbReference>
<keyword evidence="3 9" id="KW-0812">Transmembrane</keyword>
<dbReference type="AlphaFoldDB" id="A0A846LUY7"/>
<dbReference type="RefSeq" id="WP_166757702.1">
    <property type="nucleotide sequence ID" value="NZ_BAABJU010000020.1"/>
</dbReference>
<evidence type="ECO:0000313" key="13">
    <source>
        <dbReference type="Proteomes" id="UP000552836"/>
    </source>
</evidence>
<organism evidence="12 13">
    <name type="scientific">Modestobacter marinus</name>
    <dbReference type="NCBI Taxonomy" id="477641"/>
    <lineage>
        <taxon>Bacteria</taxon>
        <taxon>Bacillati</taxon>
        <taxon>Actinomycetota</taxon>
        <taxon>Actinomycetes</taxon>
        <taxon>Geodermatophilales</taxon>
        <taxon>Geodermatophilaceae</taxon>
        <taxon>Modestobacter</taxon>
    </lineage>
</organism>
<dbReference type="GO" id="GO:0001508">
    <property type="term" value="P:action potential"/>
    <property type="evidence" value="ECO:0007669"/>
    <property type="project" value="TreeGrafter"/>
</dbReference>
<comment type="caution">
    <text evidence="12">The sequence shown here is derived from an EMBL/GenBank/DDBJ whole genome shotgun (WGS) entry which is preliminary data.</text>
</comment>
<evidence type="ECO:0000313" key="14">
    <source>
        <dbReference type="Proteomes" id="UP000648663"/>
    </source>
</evidence>
<evidence type="ECO:0000313" key="12">
    <source>
        <dbReference type="EMBL" id="NIH70204.1"/>
    </source>
</evidence>
<keyword evidence="2" id="KW-0813">Transport</keyword>
<dbReference type="InterPro" id="IPR013099">
    <property type="entry name" value="K_chnl_dom"/>
</dbReference>
<dbReference type="EMBL" id="JAAMPA010000003">
    <property type="protein sequence ID" value="NIH70204.1"/>
    <property type="molecule type" value="Genomic_DNA"/>
</dbReference>
<keyword evidence="4 9" id="KW-1133">Transmembrane helix</keyword>
<dbReference type="Pfam" id="PF07885">
    <property type="entry name" value="Ion_trans_2"/>
    <property type="match status" value="1"/>
</dbReference>
<dbReference type="GO" id="GO:0008076">
    <property type="term" value="C:voltage-gated potassium channel complex"/>
    <property type="evidence" value="ECO:0007669"/>
    <property type="project" value="InterPro"/>
</dbReference>
<evidence type="ECO:0000313" key="11">
    <source>
        <dbReference type="EMBL" id="GGL76183.1"/>
    </source>
</evidence>
<comment type="subcellular location">
    <subcellularLocation>
        <location evidence="1">Membrane</location>
        <topology evidence="1">Multi-pass membrane protein</topology>
    </subcellularLocation>
</comment>
<reference evidence="11" key="1">
    <citation type="journal article" date="2014" name="Int. J. Syst. Evol. Microbiol.">
        <title>Complete genome of a new Firmicutes species belonging to the dominant human colonic microbiota ('Ruminococcus bicirculans') reveals two chromosomes and a selective capacity to utilize plant glucans.</title>
        <authorList>
            <consortium name="NISC Comparative Sequencing Program"/>
            <person name="Wegmann U."/>
            <person name="Louis P."/>
            <person name="Goesmann A."/>
            <person name="Henrissat B."/>
            <person name="Duncan S.H."/>
            <person name="Flint H.J."/>
        </authorList>
    </citation>
    <scope>NUCLEOTIDE SEQUENCE</scope>
    <source>
        <strain evidence="11">CGMCC 4.5581</strain>
    </source>
</reference>
<feature type="transmembrane region" description="Helical" evidence="9">
    <location>
        <begin position="16"/>
        <end position="34"/>
    </location>
</feature>
<dbReference type="PRINTS" id="PR00169">
    <property type="entry name" value="KCHANNEL"/>
</dbReference>
<proteinExistence type="predicted"/>
<evidence type="ECO:0000256" key="8">
    <source>
        <dbReference type="SAM" id="MobiDB-lite"/>
    </source>
</evidence>
<sequence>MHREEIRVRYERASQWPLVVVAVLFVVAYAWRVLQPGFPGWVQTVLVVVTVGVWPVFLADYVVRLVLAEHRWRFVRRNWLDGLAVLLPLLRPLRIISLVRVARVLDRRLTVSLHGRVAYYVTSISALVVFMASLAVYDAERDAPDAVITDYGDAVWWGLTTITTVGYGDEYPVTAEGRLVAALLMVGGIALLGVVTAAVASWFVGRVADAAQAQDEADDAALRAQLADLTDEVRRLRDELAGQPVGDLRPTGSGSTPSAAGPGTPLRRS</sequence>
<evidence type="ECO:0000256" key="2">
    <source>
        <dbReference type="ARBA" id="ARBA00022448"/>
    </source>
</evidence>
<dbReference type="Proteomes" id="UP000552836">
    <property type="component" value="Unassembled WGS sequence"/>
</dbReference>
<evidence type="ECO:0000256" key="3">
    <source>
        <dbReference type="ARBA" id="ARBA00022692"/>
    </source>
</evidence>
<feature type="compositionally biased region" description="Low complexity" evidence="8">
    <location>
        <begin position="250"/>
        <end position="269"/>
    </location>
</feature>
<dbReference type="GO" id="GO:0005249">
    <property type="term" value="F:voltage-gated potassium channel activity"/>
    <property type="evidence" value="ECO:0007669"/>
    <property type="project" value="InterPro"/>
</dbReference>
<evidence type="ECO:0000256" key="6">
    <source>
        <dbReference type="ARBA" id="ARBA00023136"/>
    </source>
</evidence>
<keyword evidence="7 12" id="KW-0407">Ion channel</keyword>